<evidence type="ECO:0000313" key="6">
    <source>
        <dbReference type="Proteomes" id="UP000244162"/>
    </source>
</evidence>
<comment type="pathway">
    <text evidence="1">Lipid metabolism.</text>
</comment>
<keyword evidence="6" id="KW-1185">Reference proteome</keyword>
<comment type="caution">
    <text evidence="5">The sequence shown here is derived from an EMBL/GenBank/DDBJ whole genome shotgun (WGS) entry which is preliminary data.</text>
</comment>
<feature type="domain" description="Phospholipid/glycerol acyltransferase" evidence="4">
    <location>
        <begin position="69"/>
        <end position="183"/>
    </location>
</feature>
<evidence type="ECO:0000313" key="5">
    <source>
        <dbReference type="EMBL" id="PTQ13335.1"/>
    </source>
</evidence>
<name>A0A2T5G2F8_9SPHN</name>
<dbReference type="CDD" id="cd07989">
    <property type="entry name" value="LPLAT_AGPAT-like"/>
    <property type="match status" value="1"/>
</dbReference>
<dbReference type="Proteomes" id="UP000244162">
    <property type="component" value="Unassembled WGS sequence"/>
</dbReference>
<dbReference type="PANTHER" id="PTHR10434">
    <property type="entry name" value="1-ACYL-SN-GLYCEROL-3-PHOSPHATE ACYLTRANSFERASE"/>
    <property type="match status" value="1"/>
</dbReference>
<dbReference type="EMBL" id="NWBU01000004">
    <property type="protein sequence ID" value="PTQ13335.1"/>
    <property type="molecule type" value="Genomic_DNA"/>
</dbReference>
<organism evidence="5 6">
    <name type="scientific">Sphingomonas oleivorans</name>
    <dbReference type="NCBI Taxonomy" id="1735121"/>
    <lineage>
        <taxon>Bacteria</taxon>
        <taxon>Pseudomonadati</taxon>
        <taxon>Pseudomonadota</taxon>
        <taxon>Alphaproteobacteria</taxon>
        <taxon>Sphingomonadales</taxon>
        <taxon>Sphingomonadaceae</taxon>
        <taxon>Sphingomonas</taxon>
    </lineage>
</organism>
<proteinExistence type="predicted"/>
<keyword evidence="2 5" id="KW-0808">Transferase</keyword>
<dbReference type="GO" id="GO:0006654">
    <property type="term" value="P:phosphatidic acid biosynthetic process"/>
    <property type="evidence" value="ECO:0007669"/>
    <property type="project" value="TreeGrafter"/>
</dbReference>
<dbReference type="InterPro" id="IPR002123">
    <property type="entry name" value="Plipid/glycerol_acylTrfase"/>
</dbReference>
<dbReference type="SMART" id="SM00563">
    <property type="entry name" value="PlsC"/>
    <property type="match status" value="1"/>
</dbReference>
<dbReference type="Pfam" id="PF01553">
    <property type="entry name" value="Acyltransferase"/>
    <property type="match status" value="1"/>
</dbReference>
<reference evidence="5 6" key="1">
    <citation type="submission" date="2017-09" db="EMBL/GenBank/DDBJ databases">
        <title>Sphingomonas panjinensis sp.nov., isolated from oil-contaminated soil.</title>
        <authorList>
            <person name="Wang L."/>
            <person name="Chen L."/>
        </authorList>
    </citation>
    <scope>NUCLEOTIDE SEQUENCE [LARGE SCALE GENOMIC DNA]</scope>
    <source>
        <strain evidence="5 6">FW-11</strain>
    </source>
</reference>
<evidence type="ECO:0000256" key="3">
    <source>
        <dbReference type="ARBA" id="ARBA00023315"/>
    </source>
</evidence>
<evidence type="ECO:0000256" key="2">
    <source>
        <dbReference type="ARBA" id="ARBA00022679"/>
    </source>
</evidence>
<gene>
    <name evidence="5" type="ORF">CLG96_04345</name>
</gene>
<protein>
    <submittedName>
        <fullName evidence="5">1-acyl-sn-glycerol-3-phosphate acyltransferase</fullName>
    </submittedName>
</protein>
<sequence>MALLRSLAFAFVFYGGTILTVLVAFPVALAGPAMLRRYVLCWARFHRWCAATLLGIRTRLEGTVPTGPTLVAAKHQSMYETLELVVLLGDPAIVLKRELADIPLWGKVARMHGVIPVDRAGSAPALRRMLGAARDAVAGGRTILIFPEGTRVLPGETPPLRPGFAGLYRQLALPVVPVALDSGRLWPRGLVKQAGTVTIRFGEPIPPGLPRKAAEARVHAAINALEPALHAEG</sequence>
<dbReference type="RefSeq" id="WP_107966570.1">
    <property type="nucleotide sequence ID" value="NZ_NWBU01000004.1"/>
</dbReference>
<evidence type="ECO:0000256" key="1">
    <source>
        <dbReference type="ARBA" id="ARBA00005189"/>
    </source>
</evidence>
<dbReference type="SUPFAM" id="SSF69593">
    <property type="entry name" value="Glycerol-3-phosphate (1)-acyltransferase"/>
    <property type="match status" value="1"/>
</dbReference>
<evidence type="ECO:0000259" key="4">
    <source>
        <dbReference type="SMART" id="SM00563"/>
    </source>
</evidence>
<dbReference type="PANTHER" id="PTHR10434:SF11">
    <property type="entry name" value="1-ACYL-SN-GLYCEROL-3-PHOSPHATE ACYLTRANSFERASE"/>
    <property type="match status" value="1"/>
</dbReference>
<accession>A0A2T5G2F8</accession>
<dbReference type="GO" id="GO:0003841">
    <property type="term" value="F:1-acylglycerol-3-phosphate O-acyltransferase activity"/>
    <property type="evidence" value="ECO:0007669"/>
    <property type="project" value="TreeGrafter"/>
</dbReference>
<keyword evidence="3 5" id="KW-0012">Acyltransferase</keyword>
<dbReference type="OrthoDB" id="5290997at2"/>
<dbReference type="AlphaFoldDB" id="A0A2T5G2F8"/>